<dbReference type="OrthoDB" id="9812084at2"/>
<comment type="subcellular location">
    <subcellularLocation>
        <location evidence="1">Cell membrane</location>
        <topology evidence="1">Multi-pass membrane protein</topology>
    </subcellularLocation>
</comment>
<dbReference type="EMBL" id="FNOM01000004">
    <property type="protein sequence ID" value="SDW87068.1"/>
    <property type="molecule type" value="Genomic_DNA"/>
</dbReference>
<sequence length="198" mass="21408">MPIDTFLTLLTLAMVSAWTPGPNNAILAASGVNFGIRASLPLVMGIVIGFPLMVFIVALFLGEAFQQSLLLREILRYGGAALLLWVAWKIATADRVAKAEKAPTPFTFVQAAAFQWINPKGWVMAVALSAQFVRADAPYLTAMIVTFAFILSAITSALGWLFAGHAMRRWLSSPARLRGFNYVMGGTIALGVIYLLIS</sequence>
<dbReference type="GO" id="GO:0005886">
    <property type="term" value="C:plasma membrane"/>
    <property type="evidence" value="ECO:0007669"/>
    <property type="project" value="UniProtKB-SubCell"/>
</dbReference>
<dbReference type="InterPro" id="IPR001123">
    <property type="entry name" value="LeuE-type"/>
</dbReference>
<organism evidence="7 8">
    <name type="scientific">Roseicitreum antarcticum</name>
    <dbReference type="NCBI Taxonomy" id="564137"/>
    <lineage>
        <taxon>Bacteria</taxon>
        <taxon>Pseudomonadati</taxon>
        <taxon>Pseudomonadota</taxon>
        <taxon>Alphaproteobacteria</taxon>
        <taxon>Rhodobacterales</taxon>
        <taxon>Paracoccaceae</taxon>
        <taxon>Roseicitreum</taxon>
    </lineage>
</organism>
<keyword evidence="2" id="KW-1003">Cell membrane</keyword>
<keyword evidence="8" id="KW-1185">Reference proteome</keyword>
<evidence type="ECO:0000256" key="4">
    <source>
        <dbReference type="ARBA" id="ARBA00022989"/>
    </source>
</evidence>
<name>A0A1H2X2Q6_9RHOB</name>
<feature type="transmembrane region" description="Helical" evidence="6">
    <location>
        <begin position="41"/>
        <end position="62"/>
    </location>
</feature>
<dbReference type="Pfam" id="PF01810">
    <property type="entry name" value="LysE"/>
    <property type="match status" value="1"/>
</dbReference>
<dbReference type="GO" id="GO:0033228">
    <property type="term" value="P:cysteine export across plasma membrane"/>
    <property type="evidence" value="ECO:0007669"/>
    <property type="project" value="TreeGrafter"/>
</dbReference>
<dbReference type="AlphaFoldDB" id="A0A1H2X2Q6"/>
<dbReference type="RefSeq" id="WP_092887250.1">
    <property type="nucleotide sequence ID" value="NZ_CP061498.1"/>
</dbReference>
<protein>
    <submittedName>
        <fullName evidence="7">Threonine/homoserine/homoserine lactone efflux protein</fullName>
    </submittedName>
</protein>
<keyword evidence="4 6" id="KW-1133">Transmembrane helix</keyword>
<reference evidence="7 8" key="1">
    <citation type="submission" date="2016-10" db="EMBL/GenBank/DDBJ databases">
        <authorList>
            <person name="de Groot N.N."/>
        </authorList>
    </citation>
    <scope>NUCLEOTIDE SEQUENCE [LARGE SCALE GENOMIC DNA]</scope>
    <source>
        <strain evidence="7 8">CGMCC 1.8894</strain>
    </source>
</reference>
<evidence type="ECO:0000256" key="5">
    <source>
        <dbReference type="ARBA" id="ARBA00023136"/>
    </source>
</evidence>
<accession>A0A1H2X2Q6</accession>
<dbReference type="GO" id="GO:0015171">
    <property type="term" value="F:amino acid transmembrane transporter activity"/>
    <property type="evidence" value="ECO:0007669"/>
    <property type="project" value="TreeGrafter"/>
</dbReference>
<evidence type="ECO:0000256" key="6">
    <source>
        <dbReference type="SAM" id="Phobius"/>
    </source>
</evidence>
<dbReference type="STRING" id="564137.SAMN04488238_10442"/>
<keyword evidence="3 6" id="KW-0812">Transmembrane</keyword>
<keyword evidence="5 6" id="KW-0472">Membrane</keyword>
<proteinExistence type="predicted"/>
<evidence type="ECO:0000256" key="1">
    <source>
        <dbReference type="ARBA" id="ARBA00004651"/>
    </source>
</evidence>
<evidence type="ECO:0000256" key="3">
    <source>
        <dbReference type="ARBA" id="ARBA00022692"/>
    </source>
</evidence>
<evidence type="ECO:0000313" key="8">
    <source>
        <dbReference type="Proteomes" id="UP000198539"/>
    </source>
</evidence>
<evidence type="ECO:0000256" key="2">
    <source>
        <dbReference type="ARBA" id="ARBA00022475"/>
    </source>
</evidence>
<dbReference type="PANTHER" id="PTHR30086:SF20">
    <property type="entry name" value="ARGININE EXPORTER PROTEIN ARGO-RELATED"/>
    <property type="match status" value="1"/>
</dbReference>
<gene>
    <name evidence="7" type="ORF">SAMN04488238_10442</name>
</gene>
<feature type="transmembrane region" description="Helical" evidence="6">
    <location>
        <begin position="139"/>
        <end position="167"/>
    </location>
</feature>
<feature type="transmembrane region" description="Helical" evidence="6">
    <location>
        <begin position="179"/>
        <end position="197"/>
    </location>
</feature>
<dbReference type="PANTHER" id="PTHR30086">
    <property type="entry name" value="ARGININE EXPORTER PROTEIN ARGO"/>
    <property type="match status" value="1"/>
</dbReference>
<dbReference type="Proteomes" id="UP000198539">
    <property type="component" value="Unassembled WGS sequence"/>
</dbReference>
<evidence type="ECO:0000313" key="7">
    <source>
        <dbReference type="EMBL" id="SDW87068.1"/>
    </source>
</evidence>